<feature type="compositionally biased region" description="Low complexity" evidence="8">
    <location>
        <begin position="187"/>
        <end position="204"/>
    </location>
</feature>
<reference evidence="10 11" key="1">
    <citation type="submission" date="2024-01" db="EMBL/GenBank/DDBJ databases">
        <title>A draft genome for a cacao thread blight-causing isolate of Paramarasmius palmivorus.</title>
        <authorList>
            <person name="Baruah I.K."/>
            <person name="Bukari Y."/>
            <person name="Amoako-Attah I."/>
            <person name="Meinhardt L.W."/>
            <person name="Bailey B.A."/>
            <person name="Cohen S.P."/>
        </authorList>
    </citation>
    <scope>NUCLEOTIDE SEQUENCE [LARGE SCALE GENOMIC DNA]</scope>
    <source>
        <strain evidence="10 11">GH-12</strain>
    </source>
</reference>
<dbReference type="Proteomes" id="UP001383192">
    <property type="component" value="Unassembled WGS sequence"/>
</dbReference>
<evidence type="ECO:0000313" key="11">
    <source>
        <dbReference type="Proteomes" id="UP001383192"/>
    </source>
</evidence>
<dbReference type="EMBL" id="JAYKXP010000086">
    <property type="protein sequence ID" value="KAK7028956.1"/>
    <property type="molecule type" value="Genomic_DNA"/>
</dbReference>
<feature type="compositionally biased region" description="Low complexity" evidence="8">
    <location>
        <begin position="223"/>
        <end position="238"/>
    </location>
</feature>
<dbReference type="InterPro" id="IPR051059">
    <property type="entry name" value="VerF-like"/>
</dbReference>
<dbReference type="InterPro" id="IPR013087">
    <property type="entry name" value="Znf_C2H2_type"/>
</dbReference>
<keyword evidence="3" id="KW-0677">Repeat</keyword>
<dbReference type="SMART" id="SM00355">
    <property type="entry name" value="ZnF_C2H2"/>
    <property type="match status" value="2"/>
</dbReference>
<evidence type="ECO:0000256" key="4">
    <source>
        <dbReference type="ARBA" id="ARBA00022771"/>
    </source>
</evidence>
<feature type="region of interest" description="Disordered" evidence="8">
    <location>
        <begin position="480"/>
        <end position="569"/>
    </location>
</feature>
<evidence type="ECO:0000256" key="3">
    <source>
        <dbReference type="ARBA" id="ARBA00022737"/>
    </source>
</evidence>
<sequence>MATAAVLTQQQQGPGVNKRYRPTPAKTFQCRGYGECRMVFSRSEHLARHIRKHTGERPFTCHCGKQFSRLDNLRQHAQTVHSDKQDQNERMMRDLTSLHASMAAANKATSRGGRRAAGTGAGNGTAGIVSVAAAVPQIKVEDGGRPGTSTGYEGANWQISQNPVDDNNSFRDQHHSFRDQSFRDNHSVSPVSPASPISNAAGPSRGSGGGSFRASQHHSPTGLQQQQSPQSFLPPFSSHNYPVASSAAATTSSRFSFNVPPPNSSVKGSESSSSRPTTATHQGNGSGTVLPPLSSVVPTSIPPPPPSSSSRPGSSHILPPSAGLLSNATTSTTGSSFPYPNFGWARPGTAPSSLSFPGPPPPSAAAAASATAFSFSSPYTSQLVGRSSAAASVAAAADGADSPFSFNLPPPTTTTSRKRSFSTANEDDDGGESSRPTSRRLTVMELCSNDPAPSSDIRPTTTSTITRRAAGLSLSHSYSSNSQLFSPIETPTTGTIEESRGLPSRVFERRERERSPQSYHLGVSAAGARSRYAAHGRSVSVSSSSSASAASDGLRSPVSSAGSPVAVYR</sequence>
<feature type="region of interest" description="Disordered" evidence="8">
    <location>
        <begin position="140"/>
        <end position="238"/>
    </location>
</feature>
<feature type="compositionally biased region" description="Low complexity" evidence="8">
    <location>
        <begin position="308"/>
        <end position="319"/>
    </location>
</feature>
<feature type="compositionally biased region" description="Low complexity" evidence="8">
    <location>
        <begin position="264"/>
        <end position="274"/>
    </location>
</feature>
<feature type="region of interest" description="Disordered" evidence="8">
    <location>
        <begin position="399"/>
        <end position="441"/>
    </location>
</feature>
<dbReference type="PANTHER" id="PTHR40626:SF32">
    <property type="entry name" value="ZINC FINGER PROTEIN RST2"/>
    <property type="match status" value="1"/>
</dbReference>
<feature type="compositionally biased region" description="Basic and acidic residues" evidence="8">
    <location>
        <begin position="168"/>
        <end position="186"/>
    </location>
</feature>
<feature type="compositionally biased region" description="Low complexity" evidence="8">
    <location>
        <begin position="538"/>
        <end position="569"/>
    </location>
</feature>
<evidence type="ECO:0000256" key="1">
    <source>
        <dbReference type="ARBA" id="ARBA00004123"/>
    </source>
</evidence>
<feature type="domain" description="C2H2-type" evidence="9">
    <location>
        <begin position="28"/>
        <end position="58"/>
    </location>
</feature>
<dbReference type="InterPro" id="IPR036236">
    <property type="entry name" value="Znf_C2H2_sf"/>
</dbReference>
<dbReference type="GO" id="GO:0000978">
    <property type="term" value="F:RNA polymerase II cis-regulatory region sequence-specific DNA binding"/>
    <property type="evidence" value="ECO:0007669"/>
    <property type="project" value="InterPro"/>
</dbReference>
<proteinExistence type="predicted"/>
<organism evidence="10 11">
    <name type="scientific">Paramarasmius palmivorus</name>
    <dbReference type="NCBI Taxonomy" id="297713"/>
    <lineage>
        <taxon>Eukaryota</taxon>
        <taxon>Fungi</taxon>
        <taxon>Dikarya</taxon>
        <taxon>Basidiomycota</taxon>
        <taxon>Agaricomycotina</taxon>
        <taxon>Agaricomycetes</taxon>
        <taxon>Agaricomycetidae</taxon>
        <taxon>Agaricales</taxon>
        <taxon>Marasmiineae</taxon>
        <taxon>Marasmiaceae</taxon>
        <taxon>Paramarasmius</taxon>
    </lineage>
</organism>
<dbReference type="GO" id="GO:0008270">
    <property type="term" value="F:zinc ion binding"/>
    <property type="evidence" value="ECO:0007669"/>
    <property type="project" value="UniProtKB-KW"/>
</dbReference>
<keyword evidence="5" id="KW-0862">Zinc</keyword>
<feature type="domain" description="C2H2-type" evidence="9">
    <location>
        <begin position="59"/>
        <end position="86"/>
    </location>
</feature>
<feature type="compositionally biased region" description="Low complexity" evidence="8">
    <location>
        <begin position="287"/>
        <end position="299"/>
    </location>
</feature>
<keyword evidence="4 7" id="KW-0863">Zinc-finger</keyword>
<keyword evidence="2" id="KW-0479">Metal-binding</keyword>
<feature type="region of interest" description="Disordered" evidence="8">
    <location>
        <begin position="253"/>
        <end position="329"/>
    </location>
</feature>
<feature type="compositionally biased region" description="Low complexity" evidence="8">
    <location>
        <begin position="480"/>
        <end position="496"/>
    </location>
</feature>
<comment type="caution">
    <text evidence="10">The sequence shown here is derived from an EMBL/GenBank/DDBJ whole genome shotgun (WGS) entry which is preliminary data.</text>
</comment>
<evidence type="ECO:0000259" key="9">
    <source>
        <dbReference type="PROSITE" id="PS50157"/>
    </source>
</evidence>
<dbReference type="AlphaFoldDB" id="A0AAW0BU13"/>
<dbReference type="PROSITE" id="PS50157">
    <property type="entry name" value="ZINC_FINGER_C2H2_2"/>
    <property type="match status" value="2"/>
</dbReference>
<dbReference type="GO" id="GO:0000785">
    <property type="term" value="C:chromatin"/>
    <property type="evidence" value="ECO:0007669"/>
    <property type="project" value="TreeGrafter"/>
</dbReference>
<feature type="compositionally biased region" description="Polar residues" evidence="8">
    <location>
        <begin position="1"/>
        <end position="14"/>
    </location>
</feature>
<evidence type="ECO:0000256" key="5">
    <source>
        <dbReference type="ARBA" id="ARBA00022833"/>
    </source>
</evidence>
<keyword evidence="11" id="KW-1185">Reference proteome</keyword>
<evidence type="ECO:0000313" key="10">
    <source>
        <dbReference type="EMBL" id="KAK7028956.1"/>
    </source>
</evidence>
<dbReference type="SUPFAM" id="SSF57667">
    <property type="entry name" value="beta-beta-alpha zinc fingers"/>
    <property type="match status" value="1"/>
</dbReference>
<comment type="subcellular location">
    <subcellularLocation>
        <location evidence="1">Nucleus</location>
    </subcellularLocation>
</comment>
<keyword evidence="6" id="KW-0539">Nucleus</keyword>
<name>A0AAW0BU13_9AGAR</name>
<evidence type="ECO:0000256" key="6">
    <source>
        <dbReference type="ARBA" id="ARBA00023242"/>
    </source>
</evidence>
<evidence type="ECO:0000256" key="8">
    <source>
        <dbReference type="SAM" id="MobiDB-lite"/>
    </source>
</evidence>
<evidence type="ECO:0000256" key="2">
    <source>
        <dbReference type="ARBA" id="ARBA00022723"/>
    </source>
</evidence>
<dbReference type="GO" id="GO:0000981">
    <property type="term" value="F:DNA-binding transcription factor activity, RNA polymerase II-specific"/>
    <property type="evidence" value="ECO:0007669"/>
    <property type="project" value="InterPro"/>
</dbReference>
<dbReference type="FunFam" id="3.30.160.60:FF:002343">
    <property type="entry name" value="Zinc finger protein 33A"/>
    <property type="match status" value="1"/>
</dbReference>
<feature type="region of interest" description="Disordered" evidence="8">
    <location>
        <begin position="1"/>
        <end position="20"/>
    </location>
</feature>
<accession>A0AAW0BU13</accession>
<dbReference type="GO" id="GO:0005634">
    <property type="term" value="C:nucleus"/>
    <property type="evidence" value="ECO:0007669"/>
    <property type="project" value="UniProtKB-SubCell"/>
</dbReference>
<dbReference type="PANTHER" id="PTHR40626">
    <property type="entry name" value="MIP31509P"/>
    <property type="match status" value="1"/>
</dbReference>
<feature type="compositionally biased region" description="Polar residues" evidence="8">
    <location>
        <begin position="147"/>
        <end position="167"/>
    </location>
</feature>
<feature type="compositionally biased region" description="Basic and acidic residues" evidence="8">
    <location>
        <begin position="506"/>
        <end position="515"/>
    </location>
</feature>
<evidence type="ECO:0000256" key="7">
    <source>
        <dbReference type="PROSITE-ProRule" id="PRU00042"/>
    </source>
</evidence>
<protein>
    <submittedName>
        <fullName evidence="10">Up in starvation</fullName>
    </submittedName>
</protein>
<dbReference type="Gene3D" id="3.30.160.60">
    <property type="entry name" value="Classic Zinc Finger"/>
    <property type="match status" value="2"/>
</dbReference>
<gene>
    <name evidence="10" type="primary">USV1</name>
    <name evidence="10" type="ORF">VNI00_014797</name>
</gene>
<dbReference type="Pfam" id="PF00096">
    <property type="entry name" value="zf-C2H2"/>
    <property type="match status" value="1"/>
</dbReference>